<organism evidence="1 2">
    <name type="scientific">Dryococelus australis</name>
    <dbReference type="NCBI Taxonomy" id="614101"/>
    <lineage>
        <taxon>Eukaryota</taxon>
        <taxon>Metazoa</taxon>
        <taxon>Ecdysozoa</taxon>
        <taxon>Arthropoda</taxon>
        <taxon>Hexapoda</taxon>
        <taxon>Insecta</taxon>
        <taxon>Pterygota</taxon>
        <taxon>Neoptera</taxon>
        <taxon>Polyneoptera</taxon>
        <taxon>Phasmatodea</taxon>
        <taxon>Verophasmatodea</taxon>
        <taxon>Anareolatae</taxon>
        <taxon>Phasmatidae</taxon>
        <taxon>Eurycanthinae</taxon>
        <taxon>Dryococelus</taxon>
    </lineage>
</organism>
<reference evidence="1 2" key="1">
    <citation type="submission" date="2023-02" db="EMBL/GenBank/DDBJ databases">
        <title>LHISI_Scaffold_Assembly.</title>
        <authorList>
            <person name="Stuart O.P."/>
            <person name="Cleave R."/>
            <person name="Magrath M.J.L."/>
            <person name="Mikheyev A.S."/>
        </authorList>
    </citation>
    <scope>NUCLEOTIDE SEQUENCE [LARGE SCALE GENOMIC DNA]</scope>
    <source>
        <strain evidence="1">Daus_M_001</strain>
        <tissue evidence="1">Leg muscle</tissue>
    </source>
</reference>
<keyword evidence="2" id="KW-1185">Reference proteome</keyword>
<gene>
    <name evidence="1" type="ORF">PR048_011942</name>
</gene>
<comment type="caution">
    <text evidence="1">The sequence shown here is derived from an EMBL/GenBank/DDBJ whole genome shotgun (WGS) entry which is preliminary data.</text>
</comment>
<protein>
    <submittedName>
        <fullName evidence="1">Uncharacterized protein</fullName>
    </submittedName>
</protein>
<evidence type="ECO:0000313" key="2">
    <source>
        <dbReference type="Proteomes" id="UP001159363"/>
    </source>
</evidence>
<sequence length="158" mass="17399">MQQNCLNSIAKISIKRAREQKNIIWPHHLNICTRKVVEDALCNYSTGSAKCNHLRPPSPTSLNSSGKSRSLCESIPADSAVGVCPAARTACRDGCGVNSGMEQLMQRVTPVAGWMISENAKMDHMQLRNHQQERQRPLSAPTAQANIPLSLRLPDIRS</sequence>
<accession>A0ABQ9HNC1</accession>
<evidence type="ECO:0000313" key="1">
    <source>
        <dbReference type="EMBL" id="KAJ8885742.1"/>
    </source>
</evidence>
<proteinExistence type="predicted"/>
<dbReference type="EMBL" id="JARBHB010000004">
    <property type="protein sequence ID" value="KAJ8885742.1"/>
    <property type="molecule type" value="Genomic_DNA"/>
</dbReference>
<name>A0ABQ9HNC1_9NEOP</name>
<dbReference type="Proteomes" id="UP001159363">
    <property type="component" value="Chromosome X"/>
</dbReference>